<proteinExistence type="predicted"/>
<reference evidence="1 2" key="1">
    <citation type="submission" date="2023-02" db="EMBL/GenBank/DDBJ databases">
        <title>LHISI_Scaffold_Assembly.</title>
        <authorList>
            <person name="Stuart O.P."/>
            <person name="Cleave R."/>
            <person name="Magrath M.J.L."/>
            <person name="Mikheyev A.S."/>
        </authorList>
    </citation>
    <scope>NUCLEOTIDE SEQUENCE [LARGE SCALE GENOMIC DNA]</scope>
    <source>
        <strain evidence="1">Daus_M_001</strain>
        <tissue evidence="1">Leg muscle</tissue>
    </source>
</reference>
<dbReference type="Proteomes" id="UP001159363">
    <property type="component" value="Chromosome 2"/>
</dbReference>
<protein>
    <submittedName>
        <fullName evidence="1">Uncharacterized protein</fullName>
    </submittedName>
</protein>
<organism evidence="1 2">
    <name type="scientific">Dryococelus australis</name>
    <dbReference type="NCBI Taxonomy" id="614101"/>
    <lineage>
        <taxon>Eukaryota</taxon>
        <taxon>Metazoa</taxon>
        <taxon>Ecdysozoa</taxon>
        <taxon>Arthropoda</taxon>
        <taxon>Hexapoda</taxon>
        <taxon>Insecta</taxon>
        <taxon>Pterygota</taxon>
        <taxon>Neoptera</taxon>
        <taxon>Polyneoptera</taxon>
        <taxon>Phasmatodea</taxon>
        <taxon>Verophasmatodea</taxon>
        <taxon>Anareolatae</taxon>
        <taxon>Phasmatidae</taxon>
        <taxon>Eurycanthinae</taxon>
        <taxon>Dryococelus</taxon>
    </lineage>
</organism>
<gene>
    <name evidence="1" type="ORF">PR048_005777</name>
</gene>
<dbReference type="InterPro" id="IPR043504">
    <property type="entry name" value="Peptidase_S1_PA_chymotrypsin"/>
</dbReference>
<sequence length="268" mass="30293">MGQCQTSNPPPALTIAKLRQEVERAWCVPEPRRHSAFVKRRLSANRSVRYIRLPRQNKEVDDNTDAIVVGWGSTLYFGRNRLAERVTQQRGCSGVLSQDVGRSSSRKLKKATVRTIDQDRCAELEMFTDYDSHELTDEMLCATKHGRDSRNIRNYFPSIVSKFTGRMPQRKKIISITITYTGAMVAERLARSPPTKVNRAQSPAGSPDFRKCRTMLLVGGSFRESPVSSTPSFRSRPIFTSITLIGSQYLAVKSHANLFTHSLRRLGE</sequence>
<comment type="caution">
    <text evidence="1">The sequence shown here is derived from an EMBL/GenBank/DDBJ whole genome shotgun (WGS) entry which is preliminary data.</text>
</comment>
<name>A0ABQ9I943_9NEOP</name>
<accession>A0ABQ9I943</accession>
<evidence type="ECO:0000313" key="1">
    <source>
        <dbReference type="EMBL" id="KAJ8893192.1"/>
    </source>
</evidence>
<dbReference type="InterPro" id="IPR009003">
    <property type="entry name" value="Peptidase_S1_PA"/>
</dbReference>
<dbReference type="EMBL" id="JARBHB010000002">
    <property type="protein sequence ID" value="KAJ8893192.1"/>
    <property type="molecule type" value="Genomic_DNA"/>
</dbReference>
<evidence type="ECO:0000313" key="2">
    <source>
        <dbReference type="Proteomes" id="UP001159363"/>
    </source>
</evidence>
<keyword evidence="2" id="KW-1185">Reference proteome</keyword>
<dbReference type="Gene3D" id="2.40.10.10">
    <property type="entry name" value="Trypsin-like serine proteases"/>
    <property type="match status" value="1"/>
</dbReference>
<dbReference type="SUPFAM" id="SSF50494">
    <property type="entry name" value="Trypsin-like serine proteases"/>
    <property type="match status" value="1"/>
</dbReference>